<dbReference type="Gene3D" id="3.40.50.300">
    <property type="entry name" value="P-loop containing nucleotide triphosphate hydrolases"/>
    <property type="match status" value="1"/>
</dbReference>
<dbReference type="SUPFAM" id="SSF52540">
    <property type="entry name" value="P-loop containing nucleoside triphosphate hydrolases"/>
    <property type="match status" value="1"/>
</dbReference>
<keyword evidence="5" id="KW-0963">Cytoplasm</keyword>
<comment type="similarity">
    <text evidence="5">Belongs to the CoaE family.</text>
</comment>
<proteinExistence type="inferred from homology"/>
<dbReference type="InterPro" id="IPR007344">
    <property type="entry name" value="GrpB/CoaE"/>
</dbReference>
<gene>
    <name evidence="5" type="primary">coaE</name>
    <name evidence="7" type="ORF">FGL98_06905</name>
</gene>
<dbReference type="CDD" id="cd02022">
    <property type="entry name" value="DPCK"/>
    <property type="match status" value="1"/>
</dbReference>
<evidence type="ECO:0000256" key="2">
    <source>
        <dbReference type="ARBA" id="ARBA00011058"/>
    </source>
</evidence>
<dbReference type="InterPro" id="IPR027417">
    <property type="entry name" value="P-loop_NTPase"/>
</dbReference>
<dbReference type="UniPathway" id="UPA00241">
    <property type="reaction ID" value="UER00356"/>
</dbReference>
<comment type="caution">
    <text evidence="7">The sequence shown here is derived from an EMBL/GenBank/DDBJ whole genome shotgun (WGS) entry which is preliminary data.</text>
</comment>
<accession>A0A563E4H7</accession>
<evidence type="ECO:0000256" key="3">
    <source>
        <dbReference type="ARBA" id="ARBA00022741"/>
    </source>
</evidence>
<dbReference type="RefSeq" id="WP_146316007.1">
    <property type="nucleotide sequence ID" value="NZ_VCQV01000007.1"/>
</dbReference>
<dbReference type="NCBIfam" id="TIGR00152">
    <property type="entry name" value="dephospho-CoA kinase"/>
    <property type="match status" value="1"/>
</dbReference>
<dbReference type="GO" id="GO:0015937">
    <property type="term" value="P:coenzyme A biosynthetic process"/>
    <property type="evidence" value="ECO:0007669"/>
    <property type="project" value="UniProtKB-UniRule"/>
</dbReference>
<reference evidence="7 8" key="1">
    <citation type="submission" date="2019-05" db="EMBL/GenBank/DDBJ databases">
        <authorList>
            <person name="Lee S.D."/>
        </authorList>
    </citation>
    <scope>NUCLEOTIDE SEQUENCE [LARGE SCALE GENOMIC DNA]</scope>
    <source>
        <strain evidence="7 8">C5-26</strain>
    </source>
</reference>
<comment type="similarity">
    <text evidence="2">In the C-terminal section; belongs to the UPF0157 (GrpB) family.</text>
</comment>
<comment type="similarity">
    <text evidence="1">In the N-terminal section; belongs to the CoaE family.</text>
</comment>
<dbReference type="SUPFAM" id="SSF81301">
    <property type="entry name" value="Nucleotidyltransferase"/>
    <property type="match status" value="1"/>
</dbReference>
<dbReference type="Proteomes" id="UP000320244">
    <property type="component" value="Unassembled WGS sequence"/>
</dbReference>
<dbReference type="PANTHER" id="PTHR34822:SF1">
    <property type="entry name" value="GRPB FAMILY PROTEIN"/>
    <property type="match status" value="1"/>
</dbReference>
<keyword evidence="4 5" id="KW-0067">ATP-binding</keyword>
<comment type="catalytic activity">
    <reaction evidence="5">
        <text>3'-dephospho-CoA + ATP = ADP + CoA + H(+)</text>
        <dbReference type="Rhea" id="RHEA:18245"/>
        <dbReference type="ChEBI" id="CHEBI:15378"/>
        <dbReference type="ChEBI" id="CHEBI:30616"/>
        <dbReference type="ChEBI" id="CHEBI:57287"/>
        <dbReference type="ChEBI" id="CHEBI:57328"/>
        <dbReference type="ChEBI" id="CHEBI:456216"/>
        <dbReference type="EC" id="2.7.1.24"/>
    </reaction>
</comment>
<organism evidence="7 8">
    <name type="scientific">Leekyejoonella antrihumi</name>
    <dbReference type="NCBI Taxonomy" id="1660198"/>
    <lineage>
        <taxon>Bacteria</taxon>
        <taxon>Bacillati</taxon>
        <taxon>Actinomycetota</taxon>
        <taxon>Actinomycetes</taxon>
        <taxon>Micrococcales</taxon>
        <taxon>Dermacoccaceae</taxon>
        <taxon>Leekyejoonella</taxon>
    </lineage>
</organism>
<dbReference type="HAMAP" id="MF_00376">
    <property type="entry name" value="Dephospho_CoA_kinase"/>
    <property type="match status" value="1"/>
</dbReference>
<evidence type="ECO:0000256" key="6">
    <source>
        <dbReference type="NCBIfam" id="TIGR00152"/>
    </source>
</evidence>
<evidence type="ECO:0000313" key="7">
    <source>
        <dbReference type="EMBL" id="TWP37142.1"/>
    </source>
</evidence>
<dbReference type="OrthoDB" id="9812943at2"/>
<protein>
    <recommendedName>
        <fullName evidence="5 6">Dephospho-CoA kinase</fullName>
        <ecNumber evidence="5 6">2.7.1.24</ecNumber>
    </recommendedName>
    <alternativeName>
        <fullName evidence="5">Dephosphocoenzyme A kinase</fullName>
    </alternativeName>
</protein>
<evidence type="ECO:0000256" key="5">
    <source>
        <dbReference type="HAMAP-Rule" id="MF_00376"/>
    </source>
</evidence>
<reference evidence="7 8" key="2">
    <citation type="submission" date="2019-08" db="EMBL/GenBank/DDBJ databases">
        <title>Jejuicoccus antrihumi gen. nov., sp. nov., a new member of the family Dermacoccaceae isolated from a cave.</title>
        <authorList>
            <person name="Schumann P."/>
            <person name="Kim I.S."/>
        </authorList>
    </citation>
    <scope>NUCLEOTIDE SEQUENCE [LARGE SCALE GENOMIC DNA]</scope>
    <source>
        <strain evidence="7 8">C5-26</strain>
    </source>
</reference>
<keyword evidence="5 7" id="KW-0418">Kinase</keyword>
<dbReference type="InterPro" id="IPR001977">
    <property type="entry name" value="Depp_CoAkinase"/>
</dbReference>
<feature type="binding site" evidence="5">
    <location>
        <begin position="11"/>
        <end position="16"/>
    </location>
    <ligand>
        <name>ATP</name>
        <dbReference type="ChEBI" id="CHEBI:30616"/>
    </ligand>
</feature>
<comment type="function">
    <text evidence="5">Catalyzes the phosphorylation of the 3'-hydroxyl group of dephosphocoenzyme A to form coenzyme A.</text>
</comment>
<keyword evidence="3 5" id="KW-0547">Nucleotide-binding</keyword>
<keyword evidence="8" id="KW-1185">Reference proteome</keyword>
<keyword evidence="5" id="KW-0173">Coenzyme A biosynthesis</keyword>
<dbReference type="Gene3D" id="3.30.460.10">
    <property type="entry name" value="Beta Polymerase, domain 2"/>
    <property type="match status" value="1"/>
</dbReference>
<evidence type="ECO:0000256" key="1">
    <source>
        <dbReference type="ARBA" id="ARBA00008826"/>
    </source>
</evidence>
<dbReference type="GO" id="GO:0005524">
    <property type="term" value="F:ATP binding"/>
    <property type="evidence" value="ECO:0007669"/>
    <property type="project" value="UniProtKB-UniRule"/>
</dbReference>
<dbReference type="PANTHER" id="PTHR34822">
    <property type="entry name" value="GRPB DOMAIN PROTEIN (AFU_ORTHOLOGUE AFUA_1G01530)"/>
    <property type="match status" value="1"/>
</dbReference>
<dbReference type="EC" id="2.7.1.24" evidence="5 6"/>
<comment type="subcellular location">
    <subcellularLocation>
        <location evidence="5">Cytoplasm</location>
    </subcellularLocation>
</comment>
<name>A0A563E4H7_9MICO</name>
<dbReference type="PROSITE" id="PS51219">
    <property type="entry name" value="DPCK"/>
    <property type="match status" value="1"/>
</dbReference>
<dbReference type="Pfam" id="PF01121">
    <property type="entry name" value="CoaE"/>
    <property type="match status" value="1"/>
</dbReference>
<keyword evidence="5 7" id="KW-0808">Transferase</keyword>
<dbReference type="EMBL" id="VCQV01000007">
    <property type="protein sequence ID" value="TWP37142.1"/>
    <property type="molecule type" value="Genomic_DNA"/>
</dbReference>
<dbReference type="InterPro" id="IPR043519">
    <property type="entry name" value="NT_sf"/>
</dbReference>
<evidence type="ECO:0000256" key="4">
    <source>
        <dbReference type="ARBA" id="ARBA00022840"/>
    </source>
</evidence>
<dbReference type="Pfam" id="PF04229">
    <property type="entry name" value="GrpB"/>
    <property type="match status" value="1"/>
</dbReference>
<dbReference type="GO" id="GO:0005737">
    <property type="term" value="C:cytoplasm"/>
    <property type="evidence" value="ECO:0007669"/>
    <property type="project" value="UniProtKB-SubCell"/>
</dbReference>
<evidence type="ECO:0000313" key="8">
    <source>
        <dbReference type="Proteomes" id="UP000320244"/>
    </source>
</evidence>
<dbReference type="AlphaFoldDB" id="A0A563E4H7"/>
<dbReference type="GO" id="GO:0004140">
    <property type="term" value="F:dephospho-CoA kinase activity"/>
    <property type="evidence" value="ECO:0007669"/>
    <property type="project" value="UniProtKB-UniRule"/>
</dbReference>
<dbReference type="NCBIfam" id="NF002879">
    <property type="entry name" value="PRK03333.1"/>
    <property type="match status" value="1"/>
</dbReference>
<sequence>MLRVGLSGGIGSGKSTVARRLAELGAVVVDADVMAREVVDLGTPGLQEVRKRFGVEVIGADGGLDRAALGRLVFTDAAARKDLESIIHPLIAARTRQSFAEAPREAVVVHDIPLLVELDRAADYHLTVIVGASEQVRQERLVGDRGMSREDALSRIAAQATDAQRRAAADVWIPNEGSRAALTAAVDDCWSLRIAPFNDNLLTGARSHLPAPVIEAYDGTWPAQAARLTARIGAALGERAVDIAHIGSTSVPGLAAKNVIDLQVGVRRLADADDAGFVEAMAAQGFPRVAHITSDSPKASMPDPAAWAKRFHGSADPGRVVHVHVREAGSAGQRFALLFRDWLRDNPAERAAYEQEKRRLAAQSSSTTEYAAAKEPWFDDAFARVEAWARR</sequence>
<comment type="pathway">
    <text evidence="5">Cofactor biosynthesis; coenzyme A biosynthesis; CoA from (R)-pantothenate: step 5/5.</text>
</comment>